<dbReference type="AlphaFoldDB" id="N6X3S3"/>
<dbReference type="Proteomes" id="UP000013015">
    <property type="component" value="Unassembled WGS sequence"/>
</dbReference>
<accession>N6X3S3</accession>
<comment type="caution">
    <text evidence="2">The sequence shown here is derived from an EMBL/GenBank/DDBJ whole genome shotgun (WGS) entry which is preliminary data.</text>
</comment>
<proteinExistence type="predicted"/>
<sequence>MPLFEFDGGRLVPAQFGHTVTSGLTPDLVDAICSQVFEIVARPLFPITWRELSRLPVEGDSPRLTALDVSGQVVSVEVVAKLDSDTLISSLSRLADAAALSWADLAHEYEGGVEAFKNGWLEFRDSMPPASGAGPRLVMVVGAIDPQVRPALDVLASSGVEVHEISLRRMSNGRVFLEVNAVGPRMYGHAPQLPAGQSTIAAVLPPPPYDEDEAHLESEDGTYTGRLRLEGVLPEEEFTEVPIEESGANMSGETPWQEASAVPGVEHASHGATRNAPAQEAAEFLAARQNGVPLLNRDSDGLKVLATLIGESVPLAAHEDCAAPDDLILDSEGRICSQLGTWASPEELEARFPRLADAWDHLRVAGSSGPTLGESIDEVNREMIREYSRTSGRSRGRHASKA</sequence>
<gene>
    <name evidence="2" type="ORF">HMPREF9004_1212</name>
</gene>
<evidence type="ECO:0000256" key="1">
    <source>
        <dbReference type="SAM" id="MobiDB-lite"/>
    </source>
</evidence>
<dbReference type="EMBL" id="AQHZ01000020">
    <property type="protein sequence ID" value="ENO18087.1"/>
    <property type="molecule type" value="Genomic_DNA"/>
</dbReference>
<reference evidence="2 3" key="1">
    <citation type="submission" date="2013-03" db="EMBL/GenBank/DDBJ databases">
        <title>Reference genome for the Human Microbiome Project.</title>
        <authorList>
            <person name="Aqrawi P."/>
            <person name="Ayvaz T."/>
            <person name="Bess C."/>
            <person name="Blankenburg K."/>
            <person name="Coyle M."/>
            <person name="Deng J."/>
            <person name="Forbes L."/>
            <person name="Fowler G."/>
            <person name="Francisco L."/>
            <person name="Fu Q."/>
            <person name="Gibbs R."/>
            <person name="Gross S."/>
            <person name="Gubbala S."/>
            <person name="Hale W."/>
            <person name="Hemphill L."/>
            <person name="Highlander S."/>
            <person name="Hirani K."/>
            <person name="Jackson L."/>
            <person name="Jakkamsetti A."/>
            <person name="Javaid M."/>
            <person name="Jayaseelan J.C."/>
            <person name="Jiang H."/>
            <person name="Joshi V."/>
            <person name="Korchina V."/>
            <person name="Kovar C."/>
            <person name="Lara F."/>
            <person name="Lee S."/>
            <person name="Liu Y."/>
            <person name="Mata R."/>
            <person name="Mathew T."/>
            <person name="Munidasa M."/>
            <person name="Muzny D."/>
            <person name="Nazareth L."/>
            <person name="Ngo R."/>
            <person name="Nguyen L."/>
            <person name="Nguyen N."/>
            <person name="Okwuonu G."/>
            <person name="Ongeri F."/>
            <person name="Palculict T."/>
            <person name="Patil S."/>
            <person name="Petrosino J."/>
            <person name="Pham C."/>
            <person name="Pham P."/>
            <person name="Pu L.-L."/>
            <person name="Qin X."/>
            <person name="Qu J."/>
            <person name="Reid J."/>
            <person name="Ross M."/>
            <person name="Ruth R."/>
            <person name="Saada N."/>
            <person name="San Lucas F."/>
            <person name="Santibanez J."/>
            <person name="Shang Y."/>
            <person name="Simmons D."/>
            <person name="Song X.-Z."/>
            <person name="Tang L.-Y."/>
            <person name="Thornton R."/>
            <person name="Warren J."/>
            <person name="Weissenberger G."/>
            <person name="Wilczek-Boney K."/>
            <person name="Worley K."/>
            <person name="Youmans B."/>
            <person name="Zhang J."/>
            <person name="Zhang L."/>
            <person name="Zhao Z."/>
            <person name="Zhou C."/>
            <person name="Zhu D."/>
            <person name="Zhu Y."/>
        </authorList>
    </citation>
    <scope>NUCLEOTIDE SEQUENCE [LARGE SCALE GENOMIC DNA]</scope>
    <source>
        <strain evidence="2 3">F0333</strain>
    </source>
</reference>
<protein>
    <submittedName>
        <fullName evidence="2">Uncharacterized protein</fullName>
    </submittedName>
</protein>
<organism evidence="2 3">
    <name type="scientific">Schaalia cardiffensis F0333</name>
    <dbReference type="NCBI Taxonomy" id="888050"/>
    <lineage>
        <taxon>Bacteria</taxon>
        <taxon>Bacillati</taxon>
        <taxon>Actinomycetota</taxon>
        <taxon>Actinomycetes</taxon>
        <taxon>Actinomycetales</taxon>
        <taxon>Actinomycetaceae</taxon>
        <taxon>Schaalia</taxon>
    </lineage>
</organism>
<name>N6X3S3_9ACTO</name>
<dbReference type="OrthoDB" id="5149322at2"/>
<dbReference type="HOGENOM" id="CLU_029100_0_0_11"/>
<feature type="region of interest" description="Disordered" evidence="1">
    <location>
        <begin position="243"/>
        <end position="277"/>
    </location>
</feature>
<dbReference type="eggNOG" id="ENOG50334FC">
    <property type="taxonomic scope" value="Bacteria"/>
</dbReference>
<keyword evidence="3" id="KW-1185">Reference proteome</keyword>
<evidence type="ECO:0000313" key="2">
    <source>
        <dbReference type="EMBL" id="ENO18087.1"/>
    </source>
</evidence>
<dbReference type="STRING" id="888050.HMPREF9004_1212"/>
<dbReference type="PATRIC" id="fig|888050.3.peg.1153"/>
<dbReference type="RefSeq" id="WP_005963378.1">
    <property type="nucleotide sequence ID" value="NZ_CP040505.1"/>
</dbReference>
<evidence type="ECO:0000313" key="3">
    <source>
        <dbReference type="Proteomes" id="UP000013015"/>
    </source>
</evidence>